<keyword evidence="1" id="KW-0175">Coiled coil</keyword>
<dbReference type="Pfam" id="PF08317">
    <property type="entry name" value="Spc7"/>
    <property type="match status" value="1"/>
</dbReference>
<dbReference type="PANTHER" id="PTHR16520:SF3">
    <property type="entry name" value="KINETOCHORE SCAFFOLD 1"/>
    <property type="match status" value="1"/>
</dbReference>
<feature type="region of interest" description="Disordered" evidence="2">
    <location>
        <begin position="18"/>
        <end position="43"/>
    </location>
</feature>
<keyword evidence="5" id="KW-1185">Reference proteome</keyword>
<feature type="coiled-coil region" evidence="1">
    <location>
        <begin position="526"/>
        <end position="553"/>
    </location>
</feature>
<feature type="region of interest" description="Disordered" evidence="2">
    <location>
        <begin position="178"/>
        <end position="231"/>
    </location>
</feature>
<gene>
    <name evidence="4" type="ORF">HKI87_08g54200</name>
</gene>
<dbReference type="GO" id="GO:0005634">
    <property type="term" value="C:nucleus"/>
    <property type="evidence" value="ECO:0007669"/>
    <property type="project" value="TreeGrafter"/>
</dbReference>
<protein>
    <submittedName>
        <fullName evidence="4">Spc7 kinetochore protein</fullName>
    </submittedName>
</protein>
<name>A0AAX4PCA6_9CHLO</name>
<feature type="compositionally biased region" description="Polar residues" evidence="2">
    <location>
        <begin position="91"/>
        <end position="110"/>
    </location>
</feature>
<dbReference type="Proteomes" id="UP001472866">
    <property type="component" value="Chromosome 08"/>
</dbReference>
<dbReference type="SMART" id="SM00787">
    <property type="entry name" value="Spc7"/>
    <property type="match status" value="1"/>
</dbReference>
<dbReference type="AlphaFoldDB" id="A0AAX4PCA6"/>
<evidence type="ECO:0000259" key="3">
    <source>
        <dbReference type="SMART" id="SM00787"/>
    </source>
</evidence>
<evidence type="ECO:0000313" key="4">
    <source>
        <dbReference type="EMBL" id="WZN63867.1"/>
    </source>
</evidence>
<dbReference type="EMBL" id="CP151508">
    <property type="protein sequence ID" value="WZN63867.1"/>
    <property type="molecule type" value="Genomic_DNA"/>
</dbReference>
<dbReference type="InterPro" id="IPR037388">
    <property type="entry name" value="Blinkin"/>
</dbReference>
<feature type="region of interest" description="Disordered" evidence="2">
    <location>
        <begin position="452"/>
        <end position="480"/>
    </location>
</feature>
<evidence type="ECO:0000313" key="5">
    <source>
        <dbReference type="Proteomes" id="UP001472866"/>
    </source>
</evidence>
<feature type="compositionally biased region" description="Polar residues" evidence="2">
    <location>
        <begin position="178"/>
        <end position="192"/>
    </location>
</feature>
<dbReference type="InterPro" id="IPR013253">
    <property type="entry name" value="Spc7_domain"/>
</dbReference>
<evidence type="ECO:0000256" key="1">
    <source>
        <dbReference type="SAM" id="Coils"/>
    </source>
</evidence>
<feature type="coiled-coil region" evidence="1">
    <location>
        <begin position="692"/>
        <end position="806"/>
    </location>
</feature>
<sequence length="965" mass="105753">MGAQPVDALNVFEAGRVDMLEPSEDKENGMLPKSPRGTKRASMDFLKSPLSVTKRKKPFEILSDSVLNSPRPAAEARQAKTLRSSLCGDENNITNHSEAQDNDNTTTDSILATKKSKRRKSMARRVSFAPDHSLNKLCVYERDQEHFNEEEGEAEVKSKKSKAKSVFGFDTTNMFSALQSPSGSERSMSSAGVSLKSADSAVSVDDVPEVSSKEIEEEQTPQEQEHEEQQPALIDSLDTDTFDGGVRVVMNLQDDDTVGITLTGDVTGSLPGLADLLQDDELCENPRTDPLPSEDEATENHTTNPMPTGTLDTVPGDTLDVLRNVNEAEGGDTTNLFADATTEEIDMDVTGKLPNLSSLVDLDEAQDEVGAGNEAAMPPAVDGLDSPELLSAVNNISDGDVTMDLTENITMNLPGLSNLVEEDEDLGAEDVHQEGGSGTPVNGFASIVGRSEVGSSTKKQVDEAVQPDTLTTDTLENDQKERWGFEPGAVDTLEMDLTQNGANVMGDRTFHAVFRPSMGPNTMTSMPDINEENQAVEQSAEQVEEEANVLTFQEFLQEADVQFLDFLRRGTSFGAANLVDNFEEPKGLMECMELLYLTSPELGFLEKGCAILQGDVHQRKFQLADKERHLSSRENQPAIFDAIQDATGDKLVNLKFDVQQLKRCCRQQTSQAWKEWRSKLEGRAFTEMLKVKDVLEQDLGNLRENKRHLQDMFSESRSLAEHVDQQVENLVKEANALKSSEEECTALTRECEAVQGRCGELDEMYTTSTSKLSELTATREALQQELKSLEDQMQKKKSQLDAKEGSAGACNDGCSSSRVEVSELMCEWDMMVSLAGGESALEIAKQSMEASGQMHMSELQSVLRQSVISEFYRRETDRCMQSNLGNVLVERADGDVIQLSVMDPSKGIKVSLTVTGIPQGQPCIRLNRDLCVGPSDVMQKVSGLVSHQKGFVPLTKLVANVFGSL</sequence>
<dbReference type="GO" id="GO:0034501">
    <property type="term" value="P:protein localization to kinetochore"/>
    <property type="evidence" value="ECO:0007669"/>
    <property type="project" value="InterPro"/>
</dbReference>
<dbReference type="GO" id="GO:0008608">
    <property type="term" value="P:attachment of spindle microtubules to kinetochore"/>
    <property type="evidence" value="ECO:0007669"/>
    <property type="project" value="InterPro"/>
</dbReference>
<feature type="compositionally biased region" description="Basic residues" evidence="2">
    <location>
        <begin position="114"/>
        <end position="123"/>
    </location>
</feature>
<proteinExistence type="predicted"/>
<feature type="region of interest" description="Disordered" evidence="2">
    <location>
        <begin position="69"/>
        <end position="126"/>
    </location>
</feature>
<dbReference type="PANTHER" id="PTHR16520">
    <property type="entry name" value="KINETOCHORE SCAFFOLD 1"/>
    <property type="match status" value="1"/>
</dbReference>
<feature type="compositionally biased region" description="Basic and acidic residues" evidence="2">
    <location>
        <begin position="18"/>
        <end position="28"/>
    </location>
</feature>
<accession>A0AAX4PCA6</accession>
<feature type="compositionally biased region" description="Polar residues" evidence="2">
    <location>
        <begin position="300"/>
        <end position="311"/>
    </location>
</feature>
<feature type="domain" description="Spc7 kinetochore protein" evidence="3">
    <location>
        <begin position="536"/>
        <end position="872"/>
    </location>
</feature>
<feature type="region of interest" description="Disordered" evidence="2">
    <location>
        <begin position="286"/>
        <end position="313"/>
    </location>
</feature>
<reference evidence="4 5" key="1">
    <citation type="submission" date="2024-03" db="EMBL/GenBank/DDBJ databases">
        <title>Complete genome sequence of the green alga Chloropicon roscoffensis RCC1871.</title>
        <authorList>
            <person name="Lemieux C."/>
            <person name="Pombert J.-F."/>
            <person name="Otis C."/>
            <person name="Turmel M."/>
        </authorList>
    </citation>
    <scope>NUCLEOTIDE SEQUENCE [LARGE SCALE GENOMIC DNA]</scope>
    <source>
        <strain evidence="4 5">RCC1871</strain>
    </source>
</reference>
<organism evidence="4 5">
    <name type="scientific">Chloropicon roscoffensis</name>
    <dbReference type="NCBI Taxonomy" id="1461544"/>
    <lineage>
        <taxon>Eukaryota</taxon>
        <taxon>Viridiplantae</taxon>
        <taxon>Chlorophyta</taxon>
        <taxon>Chloropicophyceae</taxon>
        <taxon>Chloropicales</taxon>
        <taxon>Chloropicaceae</taxon>
        <taxon>Chloropicon</taxon>
    </lineage>
</organism>
<evidence type="ECO:0000256" key="2">
    <source>
        <dbReference type="SAM" id="MobiDB-lite"/>
    </source>
</evidence>
<dbReference type="Gene3D" id="1.10.287.1490">
    <property type="match status" value="1"/>
</dbReference>